<accession>A0A1A2XIN6</accession>
<dbReference type="Pfam" id="PF05065">
    <property type="entry name" value="Phage_capsid"/>
    <property type="match status" value="1"/>
</dbReference>
<dbReference type="EMBL" id="LZKG01000165">
    <property type="protein sequence ID" value="OBI24751.1"/>
    <property type="molecule type" value="Genomic_DNA"/>
</dbReference>
<proteinExistence type="predicted"/>
<evidence type="ECO:0000313" key="3">
    <source>
        <dbReference type="EMBL" id="OBI24751.1"/>
    </source>
</evidence>
<comment type="caution">
    <text evidence="3">The sequence shown here is derived from an EMBL/GenBank/DDBJ whole genome shotgun (WGS) entry which is preliminary data.</text>
</comment>
<dbReference type="InterPro" id="IPR054612">
    <property type="entry name" value="Phage_capsid-like_C"/>
</dbReference>
<dbReference type="NCBIfam" id="TIGR01554">
    <property type="entry name" value="major_cap_HK97"/>
    <property type="match status" value="1"/>
</dbReference>
<dbReference type="AlphaFoldDB" id="A0A1A2XIN6"/>
<sequence>MATMATPTSPDAFGLDVLGIAPQSVIPTALIMQATSKAGTVEGDQPAVRVPAINLDASVGFVAEGADIPEADPELAEYVILTGKVAELIKVSREQLSQPSALDVISHEIRRSLIAKADWALLQQPAPTPPVQYPPAGLLSHATDAGEIADNLDALVDVIADIEGLPGGVATHIIAHPLAYAAVRKLKKSTGSNESLVGAGVEAGQKSLLSVPVLTTSAMPVDQIAVLDKNQVLSAYGNVMVARSNDYYFGSDNVALRATFRFGAGFIEPKAVQVLTVADETP</sequence>
<protein>
    <recommendedName>
        <fullName evidence="2">Phage capsid-like C-terminal domain-containing protein</fullName>
    </recommendedName>
</protein>
<feature type="domain" description="Phage capsid-like C-terminal" evidence="2">
    <location>
        <begin position="45"/>
        <end position="276"/>
    </location>
</feature>
<comment type="subcellular location">
    <subcellularLocation>
        <location evidence="1">Virion</location>
    </subcellularLocation>
</comment>
<dbReference type="Proteomes" id="UP000093943">
    <property type="component" value="Unassembled WGS sequence"/>
</dbReference>
<dbReference type="InterPro" id="IPR024455">
    <property type="entry name" value="Phage_capsid"/>
</dbReference>
<evidence type="ECO:0000313" key="4">
    <source>
        <dbReference type="Proteomes" id="UP000093943"/>
    </source>
</evidence>
<name>A0A1A2XIN6_MYCSD</name>
<evidence type="ECO:0000259" key="2">
    <source>
        <dbReference type="Pfam" id="PF05065"/>
    </source>
</evidence>
<dbReference type="SUPFAM" id="SSF56563">
    <property type="entry name" value="Major capsid protein gp5"/>
    <property type="match status" value="1"/>
</dbReference>
<evidence type="ECO:0000256" key="1">
    <source>
        <dbReference type="ARBA" id="ARBA00004328"/>
    </source>
</evidence>
<gene>
    <name evidence="3" type="ORF">A5710_10440</name>
</gene>
<dbReference type="Gene3D" id="3.30.2320.10">
    <property type="entry name" value="hypothetical protein PF0899 domain"/>
    <property type="match status" value="1"/>
</dbReference>
<organism evidence="3 4">
    <name type="scientific">Mycolicibacter sinensis (strain JDM601)</name>
    <name type="common">Mycobacterium sinense</name>
    <dbReference type="NCBI Taxonomy" id="875328"/>
    <lineage>
        <taxon>Bacteria</taxon>
        <taxon>Bacillati</taxon>
        <taxon>Actinomycetota</taxon>
        <taxon>Actinomycetes</taxon>
        <taxon>Mycobacteriales</taxon>
        <taxon>Mycobacteriaceae</taxon>
        <taxon>Mycolicibacter</taxon>
    </lineage>
</organism>
<reference evidence="4" key="1">
    <citation type="submission" date="2016-06" db="EMBL/GenBank/DDBJ databases">
        <authorList>
            <person name="Sutton G."/>
            <person name="Brinkac L."/>
            <person name="Sanka R."/>
            <person name="Adams M."/>
            <person name="Lau E."/>
            <person name="Sam S."/>
            <person name="Sreng N."/>
            <person name="Him V."/>
            <person name="Kerleguer A."/>
            <person name="Cheng S."/>
        </authorList>
    </citation>
    <scope>NUCLEOTIDE SEQUENCE [LARGE SCALE GENOMIC DNA]</scope>
    <source>
        <strain evidence="4">E1876</strain>
    </source>
</reference>
<dbReference type="Gene3D" id="3.30.2400.10">
    <property type="entry name" value="Major capsid protein gp5"/>
    <property type="match status" value="1"/>
</dbReference>